<proteinExistence type="inferred from homology"/>
<dbReference type="Gene3D" id="2.40.280.10">
    <property type="match status" value="1"/>
</dbReference>
<reference evidence="4" key="2">
    <citation type="journal article" date="2021" name="PeerJ">
        <title>Extensive microbial diversity within the chicken gut microbiome revealed by metagenomics and culture.</title>
        <authorList>
            <person name="Gilroy R."/>
            <person name="Ravi A."/>
            <person name="Getino M."/>
            <person name="Pursley I."/>
            <person name="Horton D.L."/>
            <person name="Alikhan N.F."/>
            <person name="Baker D."/>
            <person name="Gharbi K."/>
            <person name="Hall N."/>
            <person name="Watson M."/>
            <person name="Adriaenssens E.M."/>
            <person name="Foster-Nyarko E."/>
            <person name="Jarju S."/>
            <person name="Secka A."/>
            <person name="Antonio M."/>
            <person name="Oren A."/>
            <person name="Chaudhuri R.R."/>
            <person name="La Ragione R."/>
            <person name="Hildebrand F."/>
            <person name="Pallen M.J."/>
        </authorList>
    </citation>
    <scope>NUCLEOTIDE SEQUENCE</scope>
    <source>
        <strain evidence="4">CHK165-10780</strain>
    </source>
</reference>
<protein>
    <recommendedName>
        <fullName evidence="3">SsrA-binding protein</fullName>
    </recommendedName>
    <alternativeName>
        <fullName evidence="3">Small protein B</fullName>
    </alternativeName>
</protein>
<evidence type="ECO:0000256" key="1">
    <source>
        <dbReference type="ARBA" id="ARBA00022490"/>
    </source>
</evidence>
<dbReference type="PROSITE" id="PS01317">
    <property type="entry name" value="SSRP"/>
    <property type="match status" value="1"/>
</dbReference>
<dbReference type="GO" id="GO:0070930">
    <property type="term" value="P:trans-translation-dependent protein tagging"/>
    <property type="evidence" value="ECO:0007669"/>
    <property type="project" value="TreeGrafter"/>
</dbReference>
<organism evidence="4 5">
    <name type="scientific">Candidatus Faecenecus gallistercoris</name>
    <dbReference type="NCBI Taxonomy" id="2840793"/>
    <lineage>
        <taxon>Bacteria</taxon>
        <taxon>Bacillati</taxon>
        <taxon>Bacillota</taxon>
        <taxon>Bacillota incertae sedis</taxon>
        <taxon>Candidatus Faecenecus</taxon>
    </lineage>
</organism>
<dbReference type="NCBIfam" id="TIGR00086">
    <property type="entry name" value="smpB"/>
    <property type="match status" value="1"/>
</dbReference>
<evidence type="ECO:0000256" key="2">
    <source>
        <dbReference type="ARBA" id="ARBA00022884"/>
    </source>
</evidence>
<comment type="subcellular location">
    <subcellularLocation>
        <location evidence="3">Cytoplasm</location>
    </subcellularLocation>
    <text evidence="3">The tmRNA-SmpB complex associates with stalled 70S ribosomes.</text>
</comment>
<comment type="similarity">
    <text evidence="3">Belongs to the SmpB family.</text>
</comment>
<accession>A0A9D0Z073</accession>
<dbReference type="CDD" id="cd09294">
    <property type="entry name" value="SmpB"/>
    <property type="match status" value="1"/>
</dbReference>
<dbReference type="SUPFAM" id="SSF74982">
    <property type="entry name" value="Small protein B (SmpB)"/>
    <property type="match status" value="1"/>
</dbReference>
<dbReference type="GO" id="GO:0003723">
    <property type="term" value="F:RNA binding"/>
    <property type="evidence" value="ECO:0007669"/>
    <property type="project" value="UniProtKB-UniRule"/>
</dbReference>
<name>A0A9D0Z073_9FIRM</name>
<dbReference type="PANTHER" id="PTHR30308">
    <property type="entry name" value="TMRNA-BINDING COMPONENT OF TRANS-TRANSLATION TAGGING COMPLEX"/>
    <property type="match status" value="1"/>
</dbReference>
<dbReference type="EMBL" id="DVFU01000097">
    <property type="protein sequence ID" value="HIQ65095.1"/>
    <property type="molecule type" value="Genomic_DNA"/>
</dbReference>
<dbReference type="Pfam" id="PF01668">
    <property type="entry name" value="SmpB"/>
    <property type="match status" value="1"/>
</dbReference>
<sequence>MEILNRVARHNYFIVEELECGIELTGTEVKSIREGKCQIRDSYAVIKKGQLYLLNMFVAPYKEGNIFNHQETRTRRLLAHKKEILKLNDKVKLQGYTLIPLKVYFNDRNRAKVLIGICKGKNVVDKRETEKERSIKREIDKATKNR</sequence>
<evidence type="ECO:0000313" key="5">
    <source>
        <dbReference type="Proteomes" id="UP000886725"/>
    </source>
</evidence>
<dbReference type="InterPro" id="IPR000037">
    <property type="entry name" value="SsrA-bd_prot"/>
</dbReference>
<reference evidence="4" key="1">
    <citation type="submission" date="2020-10" db="EMBL/GenBank/DDBJ databases">
        <authorList>
            <person name="Gilroy R."/>
        </authorList>
    </citation>
    <scope>NUCLEOTIDE SEQUENCE</scope>
    <source>
        <strain evidence="4">CHK165-10780</strain>
    </source>
</reference>
<dbReference type="AlphaFoldDB" id="A0A9D0Z073"/>
<gene>
    <name evidence="3 4" type="primary">smpB</name>
    <name evidence="4" type="ORF">IAC85_05085</name>
</gene>
<dbReference type="GO" id="GO:0005829">
    <property type="term" value="C:cytosol"/>
    <property type="evidence" value="ECO:0007669"/>
    <property type="project" value="TreeGrafter"/>
</dbReference>
<dbReference type="InterPro" id="IPR023620">
    <property type="entry name" value="SmpB"/>
</dbReference>
<dbReference type="NCBIfam" id="NF003843">
    <property type="entry name" value="PRK05422.1"/>
    <property type="match status" value="1"/>
</dbReference>
<dbReference type="HAMAP" id="MF_00023">
    <property type="entry name" value="SmpB"/>
    <property type="match status" value="1"/>
</dbReference>
<evidence type="ECO:0000313" key="4">
    <source>
        <dbReference type="EMBL" id="HIQ65095.1"/>
    </source>
</evidence>
<dbReference type="InterPro" id="IPR020081">
    <property type="entry name" value="SsrA-bd_prot_CS"/>
</dbReference>
<dbReference type="Proteomes" id="UP000886725">
    <property type="component" value="Unassembled WGS sequence"/>
</dbReference>
<dbReference type="GO" id="GO:0070929">
    <property type="term" value="P:trans-translation"/>
    <property type="evidence" value="ECO:0007669"/>
    <property type="project" value="UniProtKB-UniRule"/>
</dbReference>
<evidence type="ECO:0000256" key="3">
    <source>
        <dbReference type="HAMAP-Rule" id="MF_00023"/>
    </source>
</evidence>
<keyword evidence="1 3" id="KW-0963">Cytoplasm</keyword>
<dbReference type="PANTHER" id="PTHR30308:SF2">
    <property type="entry name" value="SSRA-BINDING PROTEIN"/>
    <property type="match status" value="1"/>
</dbReference>
<keyword evidence="2 3" id="KW-0694">RNA-binding</keyword>
<comment type="function">
    <text evidence="3">Required for rescue of stalled ribosomes mediated by trans-translation. Binds to transfer-messenger RNA (tmRNA), required for stable association of tmRNA with ribosomes. tmRNA and SmpB together mimic tRNA shape, replacing the anticodon stem-loop with SmpB. tmRNA is encoded by the ssrA gene; the 2 termini fold to resemble tRNA(Ala) and it encodes a 'tag peptide', a short internal open reading frame. During trans-translation Ala-aminoacylated tmRNA acts like a tRNA, entering the A-site of stalled ribosomes, displacing the stalled mRNA. The ribosome then switches to translate the ORF on the tmRNA; the nascent peptide is terminated with the 'tag peptide' encoded by the tmRNA and targeted for degradation. The ribosome is freed to recommence translation, which seems to be the essential function of trans-translation.</text>
</comment>
<comment type="caution">
    <text evidence="4">The sequence shown here is derived from an EMBL/GenBank/DDBJ whole genome shotgun (WGS) entry which is preliminary data.</text>
</comment>